<evidence type="ECO:0000259" key="2">
    <source>
        <dbReference type="Pfam" id="PF13843"/>
    </source>
</evidence>
<keyword evidence="1" id="KW-0732">Signal</keyword>
<evidence type="ECO:0000313" key="3">
    <source>
        <dbReference type="EMBL" id="KAJ8887206.1"/>
    </source>
</evidence>
<evidence type="ECO:0000313" key="4">
    <source>
        <dbReference type="Proteomes" id="UP001159363"/>
    </source>
</evidence>
<name>A0ABQ9HS49_9NEOP</name>
<protein>
    <recommendedName>
        <fullName evidence="2">PiggyBac transposable element-derived protein domain-containing protein</fullName>
    </recommendedName>
</protein>
<dbReference type="Pfam" id="PF13843">
    <property type="entry name" value="DDE_Tnp_1_7"/>
    <property type="match status" value="1"/>
</dbReference>
<dbReference type="Proteomes" id="UP001159363">
    <property type="component" value="Chromosome X"/>
</dbReference>
<dbReference type="InterPro" id="IPR029526">
    <property type="entry name" value="PGBD"/>
</dbReference>
<dbReference type="PANTHER" id="PTHR46599:SF6">
    <property type="entry name" value="DUAL SPECIFICITY PHOSPHATASE 26"/>
    <property type="match status" value="1"/>
</dbReference>
<proteinExistence type="predicted"/>
<gene>
    <name evidence="3" type="ORF">PR048_013421</name>
</gene>
<reference evidence="3 4" key="1">
    <citation type="submission" date="2023-02" db="EMBL/GenBank/DDBJ databases">
        <title>LHISI_Scaffold_Assembly.</title>
        <authorList>
            <person name="Stuart O.P."/>
            <person name="Cleave R."/>
            <person name="Magrath M.J.L."/>
            <person name="Mikheyev A.S."/>
        </authorList>
    </citation>
    <scope>NUCLEOTIDE SEQUENCE [LARGE SCALE GENOMIC DNA]</scope>
    <source>
        <strain evidence="3">Daus_M_001</strain>
        <tissue evidence="3">Leg muscle</tissue>
    </source>
</reference>
<keyword evidence="4" id="KW-1185">Reference proteome</keyword>
<evidence type="ECO:0000256" key="1">
    <source>
        <dbReference type="SAM" id="SignalP"/>
    </source>
</evidence>
<organism evidence="3 4">
    <name type="scientific">Dryococelus australis</name>
    <dbReference type="NCBI Taxonomy" id="614101"/>
    <lineage>
        <taxon>Eukaryota</taxon>
        <taxon>Metazoa</taxon>
        <taxon>Ecdysozoa</taxon>
        <taxon>Arthropoda</taxon>
        <taxon>Hexapoda</taxon>
        <taxon>Insecta</taxon>
        <taxon>Pterygota</taxon>
        <taxon>Neoptera</taxon>
        <taxon>Polyneoptera</taxon>
        <taxon>Phasmatodea</taxon>
        <taxon>Verophasmatodea</taxon>
        <taxon>Anareolatae</taxon>
        <taxon>Phasmatidae</taxon>
        <taxon>Eurycanthinae</taxon>
        <taxon>Dryococelus</taxon>
    </lineage>
</organism>
<feature type="domain" description="PiggyBac transposable element-derived protein" evidence="2">
    <location>
        <begin position="1"/>
        <end position="144"/>
    </location>
</feature>
<dbReference type="PANTHER" id="PTHR46599">
    <property type="entry name" value="PIGGYBAC TRANSPOSABLE ELEMENT-DERIVED PROTEIN 4"/>
    <property type="match status" value="1"/>
</dbReference>
<comment type="caution">
    <text evidence="3">The sequence shown here is derived from an EMBL/GenBank/DDBJ whole genome shotgun (WGS) entry which is preliminary data.</text>
</comment>
<feature type="signal peptide" evidence="1">
    <location>
        <begin position="1"/>
        <end position="21"/>
    </location>
</feature>
<sequence>MSLKRVYVILLFLRFDNLSDCEERKKTYPTAEITWVFEEFVKNCRAGYCIGEYAYVDEMRLGFRGRCSMKVYIPSKHLKYGIKIMTLIIDAKTHYFLNGYVYSGKDCDRRTLTDADNKLGKPTQSVLHLSTPIQKMNRNITADN</sequence>
<feature type="chain" id="PRO_5046654430" description="PiggyBac transposable element-derived protein domain-containing protein" evidence="1">
    <location>
        <begin position="22"/>
        <end position="144"/>
    </location>
</feature>
<dbReference type="EMBL" id="JARBHB010000004">
    <property type="protein sequence ID" value="KAJ8887206.1"/>
    <property type="molecule type" value="Genomic_DNA"/>
</dbReference>
<accession>A0ABQ9HS49</accession>